<dbReference type="InterPro" id="IPR014710">
    <property type="entry name" value="RmlC-like_jellyroll"/>
</dbReference>
<evidence type="ECO:0000256" key="1">
    <source>
        <dbReference type="ARBA" id="ARBA00023015"/>
    </source>
</evidence>
<dbReference type="InterPro" id="IPR018062">
    <property type="entry name" value="HTH_AraC-typ_CS"/>
</dbReference>
<evidence type="ECO:0000313" key="5">
    <source>
        <dbReference type="EMBL" id="MDQ0465317.1"/>
    </source>
</evidence>
<feature type="domain" description="HTH araC/xylS-type" evidence="4">
    <location>
        <begin position="154"/>
        <end position="252"/>
    </location>
</feature>
<dbReference type="RefSeq" id="WP_307350540.1">
    <property type="nucleotide sequence ID" value="NZ_JAUSVS010000006.1"/>
</dbReference>
<dbReference type="Pfam" id="PF12833">
    <property type="entry name" value="HTH_18"/>
    <property type="match status" value="1"/>
</dbReference>
<evidence type="ECO:0000256" key="2">
    <source>
        <dbReference type="ARBA" id="ARBA00023125"/>
    </source>
</evidence>
<evidence type="ECO:0000256" key="3">
    <source>
        <dbReference type="ARBA" id="ARBA00023163"/>
    </source>
</evidence>
<organism evidence="5 6">
    <name type="scientific">Caulobacter ginsengisoli</name>
    <dbReference type="NCBI Taxonomy" id="400775"/>
    <lineage>
        <taxon>Bacteria</taxon>
        <taxon>Pseudomonadati</taxon>
        <taxon>Pseudomonadota</taxon>
        <taxon>Alphaproteobacteria</taxon>
        <taxon>Caulobacterales</taxon>
        <taxon>Caulobacteraceae</taxon>
        <taxon>Caulobacter</taxon>
    </lineage>
</organism>
<name>A0ABU0IWJ5_9CAUL</name>
<gene>
    <name evidence="5" type="ORF">QO010_003104</name>
</gene>
<dbReference type="PANTHER" id="PTHR46796">
    <property type="entry name" value="HTH-TYPE TRANSCRIPTIONAL ACTIVATOR RHAS-RELATED"/>
    <property type="match status" value="1"/>
</dbReference>
<dbReference type="Gene3D" id="1.10.10.60">
    <property type="entry name" value="Homeodomain-like"/>
    <property type="match status" value="2"/>
</dbReference>
<dbReference type="EMBL" id="JAUSVS010000006">
    <property type="protein sequence ID" value="MDQ0465317.1"/>
    <property type="molecule type" value="Genomic_DNA"/>
</dbReference>
<dbReference type="InterPro" id="IPR018060">
    <property type="entry name" value="HTH_AraC"/>
</dbReference>
<evidence type="ECO:0000259" key="4">
    <source>
        <dbReference type="PROSITE" id="PS01124"/>
    </source>
</evidence>
<dbReference type="PROSITE" id="PS00041">
    <property type="entry name" value="HTH_ARAC_FAMILY_1"/>
    <property type="match status" value="1"/>
</dbReference>
<dbReference type="SUPFAM" id="SSF51182">
    <property type="entry name" value="RmlC-like cupins"/>
    <property type="match status" value="1"/>
</dbReference>
<sequence length="254" mass="27417">MATIRPPGSRLSRWAPGAVMGAHAHAAASLCFLIEGGYAEETLGRRTDHRPGDLLALPGDTPHAQQISAAGALKLILAPSEAAIDILQAEPDFAQAPALRSETVAALGRRLARELAEPDDFSPLVREGLEIEAAALFCRGLRRERLPAPPPWLKAARDRVVGQLDAPASLDEVARAVGRHPAHLARAFRRSYGTSLGEYARRQRLETAARLLRTGAMPLAEIALTCGFHDQAHLSRAFKLAFGQSPAAWRRLFV</sequence>
<dbReference type="SMART" id="SM00342">
    <property type="entry name" value="HTH_ARAC"/>
    <property type="match status" value="1"/>
</dbReference>
<proteinExistence type="predicted"/>
<dbReference type="SUPFAM" id="SSF46689">
    <property type="entry name" value="Homeodomain-like"/>
    <property type="match status" value="2"/>
</dbReference>
<keyword evidence="1" id="KW-0805">Transcription regulation</keyword>
<dbReference type="InterPro" id="IPR050204">
    <property type="entry name" value="AraC_XylS_family_regulators"/>
</dbReference>
<keyword evidence="2" id="KW-0238">DNA-binding</keyword>
<evidence type="ECO:0000313" key="6">
    <source>
        <dbReference type="Proteomes" id="UP001228905"/>
    </source>
</evidence>
<dbReference type="Gene3D" id="2.60.120.10">
    <property type="entry name" value="Jelly Rolls"/>
    <property type="match status" value="1"/>
</dbReference>
<dbReference type="InterPro" id="IPR009057">
    <property type="entry name" value="Homeodomain-like_sf"/>
</dbReference>
<comment type="caution">
    <text evidence="5">The sequence shown here is derived from an EMBL/GenBank/DDBJ whole genome shotgun (WGS) entry which is preliminary data.</text>
</comment>
<keyword evidence="6" id="KW-1185">Reference proteome</keyword>
<dbReference type="InterPro" id="IPR011051">
    <property type="entry name" value="RmlC_Cupin_sf"/>
</dbReference>
<dbReference type="Proteomes" id="UP001228905">
    <property type="component" value="Unassembled WGS sequence"/>
</dbReference>
<keyword evidence="3" id="KW-0804">Transcription</keyword>
<dbReference type="PROSITE" id="PS01124">
    <property type="entry name" value="HTH_ARAC_FAMILY_2"/>
    <property type="match status" value="1"/>
</dbReference>
<reference evidence="5 6" key="1">
    <citation type="submission" date="2023-07" db="EMBL/GenBank/DDBJ databases">
        <title>Genomic Encyclopedia of Type Strains, Phase IV (KMG-IV): sequencing the most valuable type-strain genomes for metagenomic binning, comparative biology and taxonomic classification.</title>
        <authorList>
            <person name="Goeker M."/>
        </authorList>
    </citation>
    <scope>NUCLEOTIDE SEQUENCE [LARGE SCALE GENOMIC DNA]</scope>
    <source>
        <strain evidence="5 6">DSM 18695</strain>
    </source>
</reference>
<accession>A0ABU0IWJ5</accession>
<protein>
    <submittedName>
        <fullName evidence="5">AraC family transcriptional regulator</fullName>
    </submittedName>
</protein>